<organism evidence="1 2">
    <name type="scientific">Melastoma candidum</name>
    <dbReference type="NCBI Taxonomy" id="119954"/>
    <lineage>
        <taxon>Eukaryota</taxon>
        <taxon>Viridiplantae</taxon>
        <taxon>Streptophyta</taxon>
        <taxon>Embryophyta</taxon>
        <taxon>Tracheophyta</taxon>
        <taxon>Spermatophyta</taxon>
        <taxon>Magnoliopsida</taxon>
        <taxon>eudicotyledons</taxon>
        <taxon>Gunneridae</taxon>
        <taxon>Pentapetalae</taxon>
        <taxon>rosids</taxon>
        <taxon>malvids</taxon>
        <taxon>Myrtales</taxon>
        <taxon>Melastomataceae</taxon>
        <taxon>Melastomatoideae</taxon>
        <taxon>Melastomateae</taxon>
        <taxon>Melastoma</taxon>
    </lineage>
</organism>
<proteinExistence type="predicted"/>
<comment type="caution">
    <text evidence="1">The sequence shown here is derived from an EMBL/GenBank/DDBJ whole genome shotgun (WGS) entry which is preliminary data.</text>
</comment>
<sequence>MTKKVAPIVIFTFEDAGLSGAAAALAGSLMLEPHSSLRRLEEAFELPLDRYDVDDAKACGSLIHFVDGGGAYQVSILLMQSQKPPILACSLDAVLSEITAGYSQDLPSFILPFFSSSSRLKHEKHTLSSDQGKSSLYGLQIGKENATIGAMMAQTKRPPPTLQFHYEPLACLLHFVRVLKVPAFLLIGEVGSQSVDKGSKETLERLQEMGQLLASVTNLCFAQERIALGPLKSSKEGGEREAWRALYG</sequence>
<evidence type="ECO:0000313" key="1">
    <source>
        <dbReference type="EMBL" id="KAI4319515.1"/>
    </source>
</evidence>
<protein>
    <submittedName>
        <fullName evidence="1">Uncharacterized protein</fullName>
    </submittedName>
</protein>
<gene>
    <name evidence="1" type="ORF">MLD38_033103</name>
</gene>
<name>A0ACB9M6Z5_9MYRT</name>
<keyword evidence="2" id="KW-1185">Reference proteome</keyword>
<dbReference type="Proteomes" id="UP001057402">
    <property type="component" value="Chromosome 10"/>
</dbReference>
<evidence type="ECO:0000313" key="2">
    <source>
        <dbReference type="Proteomes" id="UP001057402"/>
    </source>
</evidence>
<accession>A0ACB9M6Z5</accession>
<reference evidence="2" key="1">
    <citation type="journal article" date="2023" name="Front. Plant Sci.">
        <title>Chromosomal-level genome assembly of Melastoma candidum provides insights into trichome evolution.</title>
        <authorList>
            <person name="Zhong Y."/>
            <person name="Wu W."/>
            <person name="Sun C."/>
            <person name="Zou P."/>
            <person name="Liu Y."/>
            <person name="Dai S."/>
            <person name="Zhou R."/>
        </authorList>
    </citation>
    <scope>NUCLEOTIDE SEQUENCE [LARGE SCALE GENOMIC DNA]</scope>
</reference>
<dbReference type="EMBL" id="CM042889">
    <property type="protein sequence ID" value="KAI4319515.1"/>
    <property type="molecule type" value="Genomic_DNA"/>
</dbReference>